<evidence type="ECO:0000313" key="2">
    <source>
        <dbReference type="Proteomes" id="UP000253420"/>
    </source>
</evidence>
<reference evidence="1 2" key="1">
    <citation type="submission" date="2018-07" db="EMBL/GenBank/DDBJ databases">
        <title>The draft genome of Phyllobacterium salinisoli.</title>
        <authorList>
            <person name="Liu L."/>
            <person name="Li L."/>
            <person name="Zhang X."/>
            <person name="Liang L."/>
        </authorList>
    </citation>
    <scope>NUCLEOTIDE SEQUENCE [LARGE SCALE GENOMIC DNA]</scope>
    <source>
        <strain evidence="1 2">LLAN61</strain>
    </source>
</reference>
<dbReference type="RefSeq" id="WP_114441301.1">
    <property type="nucleotide sequence ID" value="NZ_QOZG01000006.1"/>
</dbReference>
<sequence>MVLLVARGTSFESWKSDAETNAGFGKFKVKETPAREAATHDGATISAKFSSEVQRSEDKYSGDRGKVAVWVDSRMAG</sequence>
<name>A0A368K072_9HYPH</name>
<proteinExistence type="predicted"/>
<gene>
    <name evidence="1" type="ORF">DUT91_14875</name>
</gene>
<dbReference type="AlphaFoldDB" id="A0A368K072"/>
<keyword evidence="2" id="KW-1185">Reference proteome</keyword>
<organism evidence="1 2">
    <name type="scientific">Phyllobacterium salinisoli</name>
    <dbReference type="NCBI Taxonomy" id="1899321"/>
    <lineage>
        <taxon>Bacteria</taxon>
        <taxon>Pseudomonadati</taxon>
        <taxon>Pseudomonadota</taxon>
        <taxon>Alphaproteobacteria</taxon>
        <taxon>Hyphomicrobiales</taxon>
        <taxon>Phyllobacteriaceae</taxon>
        <taxon>Phyllobacterium</taxon>
    </lineage>
</organism>
<accession>A0A368K072</accession>
<dbReference type="EMBL" id="QOZG01000006">
    <property type="protein sequence ID" value="RCS22789.1"/>
    <property type="molecule type" value="Genomic_DNA"/>
</dbReference>
<evidence type="ECO:0000313" key="1">
    <source>
        <dbReference type="EMBL" id="RCS22789.1"/>
    </source>
</evidence>
<comment type="caution">
    <text evidence="1">The sequence shown here is derived from an EMBL/GenBank/DDBJ whole genome shotgun (WGS) entry which is preliminary data.</text>
</comment>
<dbReference type="OrthoDB" id="9799835at2"/>
<protein>
    <submittedName>
        <fullName evidence="1">Uncharacterized protein</fullName>
    </submittedName>
</protein>
<dbReference type="Proteomes" id="UP000253420">
    <property type="component" value="Unassembled WGS sequence"/>
</dbReference>